<organism evidence="2 3">
    <name type="scientific">Dyella halodurans</name>
    <dbReference type="NCBI Taxonomy" id="1920171"/>
    <lineage>
        <taxon>Bacteria</taxon>
        <taxon>Pseudomonadati</taxon>
        <taxon>Pseudomonadota</taxon>
        <taxon>Gammaproteobacteria</taxon>
        <taxon>Lysobacterales</taxon>
        <taxon>Rhodanobacteraceae</taxon>
        <taxon>Dyella</taxon>
    </lineage>
</organism>
<dbReference type="EMBL" id="JBHSGA010000020">
    <property type="protein sequence ID" value="MFC4528647.1"/>
    <property type="molecule type" value="Genomic_DNA"/>
</dbReference>
<evidence type="ECO:0000313" key="2">
    <source>
        <dbReference type="EMBL" id="MFC4528647.1"/>
    </source>
</evidence>
<proteinExistence type="predicted"/>
<dbReference type="Proteomes" id="UP001595961">
    <property type="component" value="Unassembled WGS sequence"/>
</dbReference>
<reference evidence="3" key="1">
    <citation type="journal article" date="2019" name="Int. J. Syst. Evol. Microbiol.">
        <title>The Global Catalogue of Microorganisms (GCM) 10K type strain sequencing project: providing services to taxonomists for standard genome sequencing and annotation.</title>
        <authorList>
            <consortium name="The Broad Institute Genomics Platform"/>
            <consortium name="The Broad Institute Genome Sequencing Center for Infectious Disease"/>
            <person name="Wu L."/>
            <person name="Ma J."/>
        </authorList>
    </citation>
    <scope>NUCLEOTIDE SEQUENCE [LARGE SCALE GENOMIC DNA]</scope>
    <source>
        <strain evidence="3">CCM 4481</strain>
    </source>
</reference>
<evidence type="ECO:0000256" key="1">
    <source>
        <dbReference type="SAM" id="SignalP"/>
    </source>
</evidence>
<evidence type="ECO:0000313" key="3">
    <source>
        <dbReference type="Proteomes" id="UP001595961"/>
    </source>
</evidence>
<keyword evidence="1" id="KW-0732">Signal</keyword>
<keyword evidence="3" id="KW-1185">Reference proteome</keyword>
<protein>
    <recommendedName>
        <fullName evidence="4">DUF5666 domain-containing protein</fullName>
    </recommendedName>
</protein>
<dbReference type="RefSeq" id="WP_266148005.1">
    <property type="nucleotide sequence ID" value="NZ_CP064028.1"/>
</dbReference>
<sequence length="208" mass="21778">MNTRHCSRSYLLGAAIAMALPLVAVAQPQEVAHSSTVTSTAHEMARSEDTLKATVVKVDHDTRMITLRSADGEEATIEAGPDVKNLDQLKAGDLVTAHYQRALALELLPAGSASTGVAVEGGVVGAPKGQKPGMTAGHSVTIVAKLAAVDMKNHTVTLQGDNGEKHVIEVKDPARQARMSQLKVGDMVRITYVEAVVVTVTPQGKAKG</sequence>
<gene>
    <name evidence="2" type="ORF">ACFO5W_18530</name>
</gene>
<comment type="caution">
    <text evidence="2">The sequence shown here is derived from an EMBL/GenBank/DDBJ whole genome shotgun (WGS) entry which is preliminary data.</text>
</comment>
<evidence type="ECO:0008006" key="4">
    <source>
        <dbReference type="Google" id="ProtNLM"/>
    </source>
</evidence>
<name>A0ABV9C7B2_9GAMM</name>
<accession>A0ABV9C7B2</accession>
<feature type="chain" id="PRO_5045849337" description="DUF5666 domain-containing protein" evidence="1">
    <location>
        <begin position="27"/>
        <end position="208"/>
    </location>
</feature>
<feature type="signal peptide" evidence="1">
    <location>
        <begin position="1"/>
        <end position="26"/>
    </location>
</feature>